<dbReference type="HAMAP" id="MF_01576">
    <property type="entry name" value="THF_DHG_CYH"/>
    <property type="match status" value="1"/>
</dbReference>
<comment type="caution">
    <text evidence="12">The sequence shown here is derived from an EMBL/GenBank/DDBJ whole genome shotgun (WGS) entry which is preliminary data.</text>
</comment>
<dbReference type="InterPro" id="IPR036291">
    <property type="entry name" value="NAD(P)-bd_dom_sf"/>
</dbReference>
<dbReference type="InterPro" id="IPR046346">
    <property type="entry name" value="Aminoacid_DH-like_N_sf"/>
</dbReference>
<gene>
    <name evidence="12" type="ORF">OUZ56_032341</name>
</gene>
<dbReference type="Pfam" id="PF00763">
    <property type="entry name" value="THF_DHG_CYH"/>
    <property type="match status" value="1"/>
</dbReference>
<evidence type="ECO:0000256" key="5">
    <source>
        <dbReference type="ARBA" id="ARBA00023002"/>
    </source>
</evidence>
<dbReference type="Pfam" id="PF01790">
    <property type="entry name" value="LGT"/>
    <property type="match status" value="1"/>
</dbReference>
<accession>A0ABR0B8M2</accession>
<feature type="domain" description="Tetrahydrofolate dehydrogenase/cyclohydrolase NAD(P)-binding" evidence="11">
    <location>
        <begin position="426"/>
        <end position="568"/>
    </location>
</feature>
<dbReference type="Gene3D" id="3.40.50.720">
    <property type="entry name" value="NAD(P)-binding Rossmann-like Domain"/>
    <property type="match status" value="1"/>
</dbReference>
<dbReference type="EMBL" id="JAOYFB010000041">
    <property type="protein sequence ID" value="KAK4044935.1"/>
    <property type="molecule type" value="Genomic_DNA"/>
</dbReference>
<keyword evidence="9" id="KW-0472">Membrane</keyword>
<keyword evidence="6" id="KW-0511">Multifunctional enzyme</keyword>
<feature type="transmembrane region" description="Helical" evidence="9">
    <location>
        <begin position="15"/>
        <end position="35"/>
    </location>
</feature>
<dbReference type="SUPFAM" id="SSF51735">
    <property type="entry name" value="NAD(P)-binding Rossmann-fold domains"/>
    <property type="match status" value="1"/>
</dbReference>
<feature type="compositionally biased region" description="Basic and acidic residues" evidence="8">
    <location>
        <begin position="259"/>
        <end position="275"/>
    </location>
</feature>
<sequence>MRPELFRLFDVGFPAYFIALLTGFLFATALGVVFVKRIGQNPDVVVDLSLAMLLWGVAGSRLLHVLADGYFWDYVHFCTDPSQVSWKIPQDECLSARVAGVWDATANVCHPKEADCFRWAKFWAGGLTYYGGFIGAGIAAYFQLKRDKFPFFKAADMAGSPSRWGSPLAGSARREPGPVQGAPPRKCQSPEPSCASYTDLRVARLFDPHRGVALRRRASQALRRSGLRRVADRLRIRPLYLRNSSSRRSGRGSRALDVPADRARPRRLRGGDPRGADAPTKDAAGMTAQILDGKGLAATVRARVAAEVRQRFSARPPSLHVVLVGDDPASAVYVRNKERAAAEAGIAGAIHRLPAAASEAEILELVERLAADDAIDGILVQLPLPAHVQSARILAAIPARKDVAGFHPENAGRLFRGEPLGEVLVPCTPLGCMHLLGLSGVDPRGKRAVVVGRSAIVGRPMAMLLLAADATVTIAHSRTENLAAVCQEADILVAAVGRPEFVRGSWIKPGAVVLDVGSNRVTGVDGGSKLVGDVHFAEASAVAGWITPVPGGVGPMTIACLLENTLLARSFADAR</sequence>
<reference evidence="12 13" key="1">
    <citation type="journal article" date="2023" name="Nucleic Acids Res.">
        <title>The hologenome of Daphnia magna reveals possible DNA methylation and microbiome-mediated evolution of the host genome.</title>
        <authorList>
            <person name="Chaturvedi A."/>
            <person name="Li X."/>
            <person name="Dhandapani V."/>
            <person name="Marshall H."/>
            <person name="Kissane S."/>
            <person name="Cuenca-Cambronero M."/>
            <person name="Asole G."/>
            <person name="Calvet F."/>
            <person name="Ruiz-Romero M."/>
            <person name="Marangio P."/>
            <person name="Guigo R."/>
            <person name="Rago D."/>
            <person name="Mirbahai L."/>
            <person name="Eastwood N."/>
            <person name="Colbourne J.K."/>
            <person name="Zhou J."/>
            <person name="Mallon E."/>
            <person name="Orsini L."/>
        </authorList>
    </citation>
    <scope>NUCLEOTIDE SEQUENCE [LARGE SCALE GENOMIC DNA]</scope>
    <source>
        <strain evidence="12">LRV0_1</strain>
    </source>
</reference>
<evidence type="ECO:0000256" key="2">
    <source>
        <dbReference type="ARBA" id="ARBA00022563"/>
    </source>
</evidence>
<feature type="region of interest" description="Disordered" evidence="8">
    <location>
        <begin position="159"/>
        <end position="193"/>
    </location>
</feature>
<evidence type="ECO:0000256" key="4">
    <source>
        <dbReference type="ARBA" id="ARBA00022857"/>
    </source>
</evidence>
<feature type="region of interest" description="Disordered" evidence="8">
    <location>
        <begin position="244"/>
        <end position="282"/>
    </location>
</feature>
<evidence type="ECO:0008006" key="14">
    <source>
        <dbReference type="Google" id="ProtNLM"/>
    </source>
</evidence>
<dbReference type="InterPro" id="IPR000672">
    <property type="entry name" value="THF_DH/CycHdrlase"/>
</dbReference>
<keyword evidence="4" id="KW-0521">NADP</keyword>
<keyword evidence="9" id="KW-1133">Transmembrane helix</keyword>
<dbReference type="PANTHER" id="PTHR48099:SF5">
    <property type="entry name" value="C-1-TETRAHYDROFOLATE SYNTHASE, CYTOPLASMIC"/>
    <property type="match status" value="1"/>
</dbReference>
<dbReference type="Pfam" id="PF02882">
    <property type="entry name" value="THF_DHG_CYH_C"/>
    <property type="match status" value="1"/>
</dbReference>
<name>A0ABR0B8M2_9CRUS</name>
<dbReference type="SUPFAM" id="SSF53223">
    <property type="entry name" value="Aminoacid dehydrogenase-like, N-terminal domain"/>
    <property type="match status" value="1"/>
</dbReference>
<dbReference type="InterPro" id="IPR020631">
    <property type="entry name" value="THF_DH/CycHdrlase_NAD-bd_dom"/>
</dbReference>
<dbReference type="Proteomes" id="UP001234178">
    <property type="component" value="Unassembled WGS sequence"/>
</dbReference>
<dbReference type="InterPro" id="IPR020867">
    <property type="entry name" value="THF_DH/CycHdrlase_CS"/>
</dbReference>
<feature type="domain" description="Tetrahydrofolate dehydrogenase/cyclohydrolase catalytic" evidence="10">
    <location>
        <begin position="291"/>
        <end position="403"/>
    </location>
</feature>
<evidence type="ECO:0000313" key="13">
    <source>
        <dbReference type="Proteomes" id="UP001234178"/>
    </source>
</evidence>
<dbReference type="Gene3D" id="3.40.50.10860">
    <property type="entry name" value="Leucine Dehydrogenase, chain A, domain 1"/>
    <property type="match status" value="1"/>
</dbReference>
<dbReference type="NCBIfam" id="NF010783">
    <property type="entry name" value="PRK14186.1"/>
    <property type="match status" value="1"/>
</dbReference>
<feature type="compositionally biased region" description="Low complexity" evidence="8">
    <location>
        <begin position="244"/>
        <end position="258"/>
    </location>
</feature>
<keyword evidence="3" id="KW-0378">Hydrolase</keyword>
<dbReference type="InterPro" id="IPR020630">
    <property type="entry name" value="THF_DH/CycHdrlase_cat_dom"/>
</dbReference>
<comment type="catalytic activity">
    <reaction evidence="7">
        <text>(6R)-5,10-methenyltetrahydrofolate + H2O = (6R)-10-formyltetrahydrofolate + H(+)</text>
        <dbReference type="Rhea" id="RHEA:23700"/>
        <dbReference type="ChEBI" id="CHEBI:15377"/>
        <dbReference type="ChEBI" id="CHEBI:15378"/>
        <dbReference type="ChEBI" id="CHEBI:57455"/>
        <dbReference type="ChEBI" id="CHEBI:195366"/>
        <dbReference type="EC" id="3.5.4.9"/>
    </reaction>
</comment>
<evidence type="ECO:0000259" key="10">
    <source>
        <dbReference type="Pfam" id="PF00763"/>
    </source>
</evidence>
<evidence type="ECO:0000313" key="12">
    <source>
        <dbReference type="EMBL" id="KAK4044935.1"/>
    </source>
</evidence>
<keyword evidence="2" id="KW-0554">One-carbon metabolism</keyword>
<protein>
    <recommendedName>
        <fullName evidence="14">Methenyltetrahydrofolate cyclohydrolase</fullName>
    </recommendedName>
</protein>
<evidence type="ECO:0000256" key="6">
    <source>
        <dbReference type="ARBA" id="ARBA00023268"/>
    </source>
</evidence>
<keyword evidence="13" id="KW-1185">Reference proteome</keyword>
<dbReference type="CDD" id="cd01080">
    <property type="entry name" value="NAD_bind_m-THF_DH_Cyclohyd"/>
    <property type="match status" value="1"/>
</dbReference>
<feature type="transmembrane region" description="Helical" evidence="9">
    <location>
        <begin position="127"/>
        <end position="144"/>
    </location>
</feature>
<evidence type="ECO:0000256" key="9">
    <source>
        <dbReference type="SAM" id="Phobius"/>
    </source>
</evidence>
<dbReference type="PROSITE" id="PS00767">
    <property type="entry name" value="THF_DHG_CYH_2"/>
    <property type="match status" value="1"/>
</dbReference>
<keyword evidence="5" id="KW-0560">Oxidoreductase</keyword>
<evidence type="ECO:0000256" key="7">
    <source>
        <dbReference type="ARBA" id="ARBA00036357"/>
    </source>
</evidence>
<dbReference type="PRINTS" id="PR00085">
    <property type="entry name" value="THFDHDRGNASE"/>
</dbReference>
<evidence type="ECO:0000256" key="8">
    <source>
        <dbReference type="SAM" id="MobiDB-lite"/>
    </source>
</evidence>
<proteinExistence type="inferred from homology"/>
<evidence type="ECO:0000259" key="11">
    <source>
        <dbReference type="Pfam" id="PF02882"/>
    </source>
</evidence>
<dbReference type="InterPro" id="IPR001640">
    <property type="entry name" value="Lgt"/>
</dbReference>
<organism evidence="12 13">
    <name type="scientific">Daphnia magna</name>
    <dbReference type="NCBI Taxonomy" id="35525"/>
    <lineage>
        <taxon>Eukaryota</taxon>
        <taxon>Metazoa</taxon>
        <taxon>Ecdysozoa</taxon>
        <taxon>Arthropoda</taxon>
        <taxon>Crustacea</taxon>
        <taxon>Branchiopoda</taxon>
        <taxon>Diplostraca</taxon>
        <taxon>Cladocera</taxon>
        <taxon>Anomopoda</taxon>
        <taxon>Daphniidae</taxon>
        <taxon>Daphnia</taxon>
    </lineage>
</organism>
<evidence type="ECO:0000256" key="3">
    <source>
        <dbReference type="ARBA" id="ARBA00022801"/>
    </source>
</evidence>
<keyword evidence="9" id="KW-0812">Transmembrane</keyword>
<comment type="pathway">
    <text evidence="1">One-carbon metabolism; tetrahydrofolate interconversion.</text>
</comment>
<dbReference type="PANTHER" id="PTHR48099">
    <property type="entry name" value="C-1-TETRAHYDROFOLATE SYNTHASE, CYTOPLASMIC-RELATED"/>
    <property type="match status" value="1"/>
</dbReference>
<evidence type="ECO:0000256" key="1">
    <source>
        <dbReference type="ARBA" id="ARBA00004777"/>
    </source>
</evidence>